<dbReference type="Proteomes" id="UP000779507">
    <property type="component" value="Unassembled WGS sequence"/>
</dbReference>
<feature type="signal peptide" evidence="2">
    <location>
        <begin position="1"/>
        <end position="22"/>
    </location>
</feature>
<evidence type="ECO:0000313" key="4">
    <source>
        <dbReference type="Proteomes" id="UP000779507"/>
    </source>
</evidence>
<proteinExistence type="predicted"/>
<organism evidence="3 4">
    <name type="scientific">Hymenobacter caeli</name>
    <dbReference type="NCBI Taxonomy" id="2735894"/>
    <lineage>
        <taxon>Bacteria</taxon>
        <taxon>Pseudomonadati</taxon>
        <taxon>Bacteroidota</taxon>
        <taxon>Cytophagia</taxon>
        <taxon>Cytophagales</taxon>
        <taxon>Hymenobacteraceae</taxon>
        <taxon>Hymenobacter</taxon>
    </lineage>
</organism>
<comment type="caution">
    <text evidence="3">The sequence shown here is derived from an EMBL/GenBank/DDBJ whole genome shotgun (WGS) entry which is preliminary data.</text>
</comment>
<dbReference type="RefSeq" id="WP_173809550.1">
    <property type="nucleotide sequence ID" value="NZ_JABSNP010000006.1"/>
</dbReference>
<evidence type="ECO:0000313" key="3">
    <source>
        <dbReference type="EMBL" id="NRT18804.1"/>
    </source>
</evidence>
<dbReference type="EMBL" id="JABSNP010000006">
    <property type="protein sequence ID" value="NRT18804.1"/>
    <property type="molecule type" value="Genomic_DNA"/>
</dbReference>
<evidence type="ECO:0000256" key="1">
    <source>
        <dbReference type="SAM" id="MobiDB-lite"/>
    </source>
</evidence>
<gene>
    <name evidence="3" type="ORF">HNP98_001627</name>
</gene>
<name>A0ABX2FQN4_9BACT</name>
<accession>A0ABX2FQN4</accession>
<feature type="region of interest" description="Disordered" evidence="1">
    <location>
        <begin position="28"/>
        <end position="70"/>
    </location>
</feature>
<keyword evidence="4" id="KW-1185">Reference proteome</keyword>
<protein>
    <recommendedName>
        <fullName evidence="5">Pentapeptide MXKDX repeat protein</fullName>
    </recommendedName>
</protein>
<evidence type="ECO:0008006" key="5">
    <source>
        <dbReference type="Google" id="ProtNLM"/>
    </source>
</evidence>
<sequence>MKTTLKLVAALALTASFFSASAQGDDKMAKKDAKMTKKSEKAMAKKDGKMMKKDKMKDGGTMTPAAAPKM</sequence>
<feature type="compositionally biased region" description="Basic and acidic residues" evidence="1">
    <location>
        <begin position="28"/>
        <end position="58"/>
    </location>
</feature>
<feature type="chain" id="PRO_5045146518" description="Pentapeptide MXKDX repeat protein" evidence="2">
    <location>
        <begin position="23"/>
        <end position="70"/>
    </location>
</feature>
<keyword evidence="2" id="KW-0732">Signal</keyword>
<evidence type="ECO:0000256" key="2">
    <source>
        <dbReference type="SAM" id="SignalP"/>
    </source>
</evidence>
<reference evidence="3 4" key="1">
    <citation type="submission" date="2020-05" db="EMBL/GenBank/DDBJ databases">
        <title>Genomic Encyclopedia of Type Strains, Phase IV (KMG-V): Genome sequencing to study the core and pangenomes of soil and plant-associated prokaryotes.</title>
        <authorList>
            <person name="Whitman W."/>
        </authorList>
    </citation>
    <scope>NUCLEOTIDE SEQUENCE [LARGE SCALE GENOMIC DNA]</scope>
    <source>
        <strain evidence="3 4">9A</strain>
    </source>
</reference>